<keyword evidence="2" id="KW-0472">Membrane</keyword>
<dbReference type="AlphaFoldDB" id="A0A7W7QCF5"/>
<reference evidence="3 4" key="1">
    <citation type="submission" date="2020-08" db="EMBL/GenBank/DDBJ databases">
        <title>Genomic Encyclopedia of Type Strains, Phase III (KMG-III): the genomes of soil and plant-associated and newly described type strains.</title>
        <authorList>
            <person name="Whitman W."/>
        </authorList>
    </citation>
    <scope>NUCLEOTIDE SEQUENCE [LARGE SCALE GENOMIC DNA]</scope>
    <source>
        <strain evidence="3 4">CECT 8960</strain>
    </source>
</reference>
<comment type="caution">
    <text evidence="3">The sequence shown here is derived from an EMBL/GenBank/DDBJ whole genome shotgun (WGS) entry which is preliminary data.</text>
</comment>
<gene>
    <name evidence="3" type="ORF">FHR82_007264</name>
</gene>
<keyword evidence="2" id="KW-1133">Transmembrane helix</keyword>
<feature type="transmembrane region" description="Helical" evidence="2">
    <location>
        <begin position="12"/>
        <end position="36"/>
    </location>
</feature>
<protein>
    <submittedName>
        <fullName evidence="3">Uncharacterized protein</fullName>
    </submittedName>
</protein>
<feature type="compositionally biased region" description="Polar residues" evidence="1">
    <location>
        <begin position="109"/>
        <end position="123"/>
    </location>
</feature>
<dbReference type="EMBL" id="JACHJQ010000008">
    <property type="protein sequence ID" value="MBB4911005.1"/>
    <property type="molecule type" value="Genomic_DNA"/>
</dbReference>
<sequence>MTGQVNGQPSSRALAAVVVVANLVVCGGVVAVLGAARDGSTPAAFTPATTTGAPPTRDGPAQRTEPVPRDEPTAGQAPGLGGGFTEVTGPGGMTTRIPAGWPTKRASGKGSTQADDPTGTTTMLRYGGSATPATDTYDVHADYERTFASGKQAYVSIRLERTVVRGMPAIDWEFEYDAADVRRHVRSVYWLADGHEYFVYASSPVPIWEQTRKILDVMLTYSTP</sequence>
<organism evidence="3 4">
    <name type="scientific">Actinophytocola algeriensis</name>
    <dbReference type="NCBI Taxonomy" id="1768010"/>
    <lineage>
        <taxon>Bacteria</taxon>
        <taxon>Bacillati</taxon>
        <taxon>Actinomycetota</taxon>
        <taxon>Actinomycetes</taxon>
        <taxon>Pseudonocardiales</taxon>
        <taxon>Pseudonocardiaceae</taxon>
    </lineage>
</organism>
<feature type="compositionally biased region" description="Gly residues" evidence="1">
    <location>
        <begin position="78"/>
        <end position="92"/>
    </location>
</feature>
<dbReference type="RefSeq" id="WP_225943855.1">
    <property type="nucleotide sequence ID" value="NZ_JACHJQ010000008.1"/>
</dbReference>
<keyword evidence="4" id="KW-1185">Reference proteome</keyword>
<feature type="region of interest" description="Disordered" evidence="1">
    <location>
        <begin position="39"/>
        <end position="127"/>
    </location>
</feature>
<accession>A0A7W7QCF5</accession>
<evidence type="ECO:0000313" key="4">
    <source>
        <dbReference type="Proteomes" id="UP000520767"/>
    </source>
</evidence>
<keyword evidence="2" id="KW-0812">Transmembrane</keyword>
<evidence type="ECO:0000256" key="1">
    <source>
        <dbReference type="SAM" id="MobiDB-lite"/>
    </source>
</evidence>
<dbReference type="Proteomes" id="UP000520767">
    <property type="component" value="Unassembled WGS sequence"/>
</dbReference>
<feature type="compositionally biased region" description="Low complexity" evidence="1">
    <location>
        <begin position="39"/>
        <end position="56"/>
    </location>
</feature>
<name>A0A7W7QCF5_9PSEU</name>
<evidence type="ECO:0000313" key="3">
    <source>
        <dbReference type="EMBL" id="MBB4911005.1"/>
    </source>
</evidence>
<evidence type="ECO:0000256" key="2">
    <source>
        <dbReference type="SAM" id="Phobius"/>
    </source>
</evidence>
<proteinExistence type="predicted"/>